<evidence type="ECO:0000313" key="6">
    <source>
        <dbReference type="Proteomes" id="UP000542125"/>
    </source>
</evidence>
<dbReference type="Gene3D" id="2.60.40.1220">
    <property type="match status" value="1"/>
</dbReference>
<evidence type="ECO:0000313" key="5">
    <source>
        <dbReference type="EMBL" id="NYE83800.1"/>
    </source>
</evidence>
<evidence type="ECO:0000256" key="2">
    <source>
        <dbReference type="SAM" id="MobiDB-lite"/>
    </source>
</evidence>
<feature type="compositionally biased region" description="Low complexity" evidence="2">
    <location>
        <begin position="23"/>
        <end position="32"/>
    </location>
</feature>
<feature type="signal peptide" evidence="3">
    <location>
        <begin position="1"/>
        <end position="18"/>
    </location>
</feature>
<evidence type="ECO:0000256" key="1">
    <source>
        <dbReference type="ARBA" id="ARBA00022729"/>
    </source>
</evidence>
<keyword evidence="1 3" id="KW-0732">Signal</keyword>
<name>A0A7Y9IVZ4_9BURK</name>
<evidence type="ECO:0000259" key="4">
    <source>
        <dbReference type="Pfam" id="PF13205"/>
    </source>
</evidence>
<proteinExistence type="predicted"/>
<evidence type="ECO:0000256" key="3">
    <source>
        <dbReference type="SAM" id="SignalP"/>
    </source>
</evidence>
<feature type="compositionally biased region" description="Pro residues" evidence="2">
    <location>
        <begin position="33"/>
        <end position="53"/>
    </location>
</feature>
<dbReference type="RefSeq" id="WP_257021996.1">
    <property type="nucleotide sequence ID" value="NZ_JACBYR010000001.1"/>
</dbReference>
<comment type="caution">
    <text evidence="5">The sequence shown here is derived from an EMBL/GenBank/DDBJ whole genome shotgun (WGS) entry which is preliminary data.</text>
</comment>
<dbReference type="InterPro" id="IPR014755">
    <property type="entry name" value="Cu-Rt/internalin_Ig-like"/>
</dbReference>
<dbReference type="InterPro" id="IPR032812">
    <property type="entry name" value="SbsA_Ig"/>
</dbReference>
<dbReference type="Pfam" id="PF13205">
    <property type="entry name" value="Big_5"/>
    <property type="match status" value="1"/>
</dbReference>
<dbReference type="Proteomes" id="UP000542125">
    <property type="component" value="Unassembled WGS sequence"/>
</dbReference>
<dbReference type="AlphaFoldDB" id="A0A7Y9IVZ4"/>
<feature type="region of interest" description="Disordered" evidence="2">
    <location>
        <begin position="21"/>
        <end position="69"/>
    </location>
</feature>
<organism evidence="5 6">
    <name type="scientific">Pigmentiphaga litoralis</name>
    <dbReference type="NCBI Taxonomy" id="516702"/>
    <lineage>
        <taxon>Bacteria</taxon>
        <taxon>Pseudomonadati</taxon>
        <taxon>Pseudomonadota</taxon>
        <taxon>Betaproteobacteria</taxon>
        <taxon>Burkholderiales</taxon>
        <taxon>Alcaligenaceae</taxon>
        <taxon>Pigmentiphaga</taxon>
    </lineage>
</organism>
<protein>
    <recommendedName>
        <fullName evidence="4">SbsA Ig-like domain-containing protein</fullName>
    </recommendedName>
</protein>
<sequence>MSTTLLSTVLLAALAACGGGGNDSTPGPTTPGTTPPVTTPPVTTPPVSPPPAVAPDTFTPGAATTGGSADASTAIAQSAAFMIVADDESNLLRVYPRAGGEAVLEWSYALNGPKFAKELDLEASVKIGDTLYFAGSHSNKKDGGDAMADRGHVFAVKTTGVGAATAFQYVGQFADLERQLAAWDAANTHGLGANAFGLTASAAAGIAPERVDGFSIEGMTSNRGDTAVWLGFRAPLANTALRDKALIVPVNNLPALIAGTTTQAVFGTPLQLNLGGRGIRSIDKGTDGNYLILAGPAAGASAAVTRNFALYTWNGDPTIAPVELDNDLETLRKATGGSFETIVEVPGPVVAGTAVQLLLDNGDTVFTGTTSVAKDLPAAEQRFQGFRTVIGNPLRDAQGPALVTSTPADDRVGVNVDTQIVLQFDEGVRLGAGNITLRTANGAAVDTFNANSAATRVQVRFNTLTLTPTAPLQNNAGYFLTVDPTAVLDHQGNGYAGLSGPTALNFTAAGTPTPLAVNDLLFVGANAEAPDAFAFALLKAVNGGTRITFTDRNRKTGTGEFTGVTNEGVFVWTADRNLPAGSIVTIQTDTPASPIADKGFTIGSPAGLGKEETIYAYTGGAVAGLGDGTAGEITAVGPFLASITLGGAAGTIPAELTAAGTAIDFSVSPTNQTNALYAGALDRADLAAFAARVKNKSNWKLSYKPALGYPLTATGSLFAGE</sequence>
<feature type="domain" description="SbsA Ig-like" evidence="4">
    <location>
        <begin position="396"/>
        <end position="507"/>
    </location>
</feature>
<feature type="compositionally biased region" description="Low complexity" evidence="2">
    <location>
        <begin position="54"/>
        <end position="69"/>
    </location>
</feature>
<reference evidence="5 6" key="1">
    <citation type="submission" date="2020-07" db="EMBL/GenBank/DDBJ databases">
        <title>Genomic Encyclopedia of Type Strains, Phase IV (KMG-V): Genome sequencing to study the core and pangenomes of soil and plant-associated prokaryotes.</title>
        <authorList>
            <person name="Whitman W."/>
        </authorList>
    </citation>
    <scope>NUCLEOTIDE SEQUENCE [LARGE SCALE GENOMIC DNA]</scope>
    <source>
        <strain evidence="5 6">SAS40</strain>
    </source>
</reference>
<keyword evidence="6" id="KW-1185">Reference proteome</keyword>
<feature type="chain" id="PRO_5031236141" description="SbsA Ig-like domain-containing protein" evidence="3">
    <location>
        <begin position="19"/>
        <end position="721"/>
    </location>
</feature>
<gene>
    <name evidence="5" type="ORF">FHW18_003071</name>
</gene>
<dbReference type="EMBL" id="JACBYR010000001">
    <property type="protein sequence ID" value="NYE83800.1"/>
    <property type="molecule type" value="Genomic_DNA"/>
</dbReference>
<accession>A0A7Y9IVZ4</accession>